<feature type="region of interest" description="Disordered" evidence="1">
    <location>
        <begin position="185"/>
        <end position="209"/>
    </location>
</feature>
<evidence type="ECO:0000313" key="3">
    <source>
        <dbReference type="EMBL" id="AKM54303.1"/>
    </source>
</evidence>
<dbReference type="EMBL" id="CP011856">
    <property type="protein sequence ID" value="AKM54303.1"/>
    <property type="molecule type" value="Genomic_DNA"/>
</dbReference>
<dbReference type="Proteomes" id="UP000035661">
    <property type="component" value="Chromosome"/>
</dbReference>
<reference evidence="3 4" key="1">
    <citation type="journal article" date="2015" name="Genome Biol. Evol.">
        <title>Found and Lost: The Fates of Horizontally Acquired Genes in Arthropod-Symbiotic Spiroplasma.</title>
        <authorList>
            <person name="Lo W.S."/>
            <person name="Gasparich G.E."/>
            <person name="Kuo C.H."/>
        </authorList>
    </citation>
    <scope>NUCLEOTIDE SEQUENCE [LARGE SCALE GENOMIC DNA]</scope>
    <source>
        <strain evidence="4">TDA-040725-5</strain>
    </source>
</reference>
<keyword evidence="2" id="KW-1133">Transmembrane helix</keyword>
<dbReference type="AlphaFoldDB" id="A0A0H3XHR7"/>
<feature type="transmembrane region" description="Helical" evidence="2">
    <location>
        <begin position="86"/>
        <end position="108"/>
    </location>
</feature>
<dbReference type="STRING" id="315358.SERIO_v1c07400"/>
<name>A0A0H3XHR7_9MOLU</name>
<dbReference type="RefSeq" id="WP_047791525.1">
    <property type="nucleotide sequence ID" value="NZ_CP011856.1"/>
</dbReference>
<organism evidence="3 4">
    <name type="scientific">Spiroplasma eriocheiris</name>
    <dbReference type="NCBI Taxonomy" id="315358"/>
    <lineage>
        <taxon>Bacteria</taxon>
        <taxon>Bacillati</taxon>
        <taxon>Mycoplasmatota</taxon>
        <taxon>Mollicutes</taxon>
        <taxon>Entomoplasmatales</taxon>
        <taxon>Spiroplasmataceae</taxon>
        <taxon>Spiroplasma</taxon>
    </lineage>
</organism>
<keyword evidence="2" id="KW-0812">Transmembrane</keyword>
<feature type="compositionally biased region" description="Polar residues" evidence="1">
    <location>
        <begin position="187"/>
        <end position="196"/>
    </location>
</feature>
<proteinExistence type="predicted"/>
<feature type="transmembrane region" description="Helical" evidence="2">
    <location>
        <begin position="53"/>
        <end position="74"/>
    </location>
</feature>
<keyword evidence="2" id="KW-0472">Membrane</keyword>
<reference evidence="4" key="2">
    <citation type="submission" date="2015-06" db="EMBL/GenBank/DDBJ databases">
        <title>Complete genome sequence of Spiroplasma eriocheiris TDA-040725-5 (DSM 21848).</title>
        <authorList>
            <person name="Lo W.-S."/>
            <person name="Kuo C.-H."/>
        </authorList>
    </citation>
    <scope>NUCLEOTIDE SEQUENCE [LARGE SCALE GENOMIC DNA]</scope>
    <source>
        <strain evidence="4">TDA-040725-5</strain>
    </source>
</reference>
<evidence type="ECO:0000256" key="1">
    <source>
        <dbReference type="SAM" id="MobiDB-lite"/>
    </source>
</evidence>
<sequence>MLYFSAYLDDQKGMLIALAMATFLFVAVSLSIAGYLVSFNKRDFTQKFINKKVLIFMASILALNIPILVINYVFGFAIDSTNQATMIVLIVIAFAITIIVGIYIFFFLQTIAIGIDDKEIAFLGERILIRKITKVEQNNRLKQIIIYYTEGSRSKKKCKFSLASQSGQFVLNNIALLNQQLLVAESEPTSSKPSGQPSEPTPPSENSEQ</sequence>
<gene>
    <name evidence="3" type="ORF">SERIO_v1c07400</name>
</gene>
<evidence type="ECO:0000313" key="4">
    <source>
        <dbReference type="Proteomes" id="UP000035661"/>
    </source>
</evidence>
<protein>
    <recommendedName>
        <fullName evidence="5">Transmembrane protein</fullName>
    </recommendedName>
</protein>
<dbReference type="KEGG" id="seri:SERIO_v1c07400"/>
<keyword evidence="4" id="KW-1185">Reference proteome</keyword>
<feature type="transmembrane region" description="Helical" evidence="2">
    <location>
        <begin position="15"/>
        <end position="37"/>
    </location>
</feature>
<evidence type="ECO:0000256" key="2">
    <source>
        <dbReference type="SAM" id="Phobius"/>
    </source>
</evidence>
<evidence type="ECO:0008006" key="5">
    <source>
        <dbReference type="Google" id="ProtNLM"/>
    </source>
</evidence>
<dbReference type="PATRIC" id="fig|743698.3.peg.743"/>
<accession>A0A0H3XHR7</accession>